<evidence type="ECO:0000313" key="2">
    <source>
        <dbReference type="EMBL" id="PQJ76874.1"/>
    </source>
</evidence>
<dbReference type="AlphaFoldDB" id="A0A2S7WGY0"/>
<accession>A0A2S7WGY0</accession>
<keyword evidence="1" id="KW-1133">Transmembrane helix</keyword>
<feature type="transmembrane region" description="Helical" evidence="1">
    <location>
        <begin position="122"/>
        <end position="143"/>
    </location>
</feature>
<dbReference type="Proteomes" id="UP000239068">
    <property type="component" value="Unassembled WGS sequence"/>
</dbReference>
<comment type="caution">
    <text evidence="2">The sequence shown here is derived from an EMBL/GenBank/DDBJ whole genome shotgun (WGS) entry which is preliminary data.</text>
</comment>
<feature type="transmembrane region" description="Helical" evidence="1">
    <location>
        <begin position="155"/>
        <end position="176"/>
    </location>
</feature>
<name>A0A2S7WGY0_9FLAO</name>
<dbReference type="OrthoDB" id="1188278at2"/>
<dbReference type="EMBL" id="MSCM01000002">
    <property type="protein sequence ID" value="PQJ76874.1"/>
    <property type="molecule type" value="Genomic_DNA"/>
</dbReference>
<feature type="transmembrane region" description="Helical" evidence="1">
    <location>
        <begin position="188"/>
        <end position="205"/>
    </location>
</feature>
<dbReference type="RefSeq" id="WP_105022190.1">
    <property type="nucleotide sequence ID" value="NZ_MSCM01000002.1"/>
</dbReference>
<reference evidence="2 3" key="1">
    <citation type="submission" date="2016-12" db="EMBL/GenBank/DDBJ databases">
        <title>Trade-off between light-utilization and light-protection in marine flavobacteria.</title>
        <authorList>
            <person name="Kumagai Y."/>
            <person name="Yoshizawa S."/>
            <person name="Kogure K."/>
            <person name="Iwasaki W."/>
        </authorList>
    </citation>
    <scope>NUCLEOTIDE SEQUENCE [LARGE SCALE GENOMIC DNA]</scope>
    <source>
        <strain evidence="2 3">ATCC 43844</strain>
    </source>
</reference>
<protein>
    <submittedName>
        <fullName evidence="2">Uncharacterized protein</fullName>
    </submittedName>
</protein>
<feature type="transmembrane region" description="Helical" evidence="1">
    <location>
        <begin position="92"/>
        <end position="110"/>
    </location>
</feature>
<keyword evidence="1" id="KW-0472">Membrane</keyword>
<evidence type="ECO:0000313" key="3">
    <source>
        <dbReference type="Proteomes" id="UP000239068"/>
    </source>
</evidence>
<keyword evidence="1" id="KW-0812">Transmembrane</keyword>
<evidence type="ECO:0000256" key="1">
    <source>
        <dbReference type="SAM" id="Phobius"/>
    </source>
</evidence>
<gene>
    <name evidence="2" type="ORF">BTO16_13465</name>
</gene>
<organism evidence="2 3">
    <name type="scientific">Polaribacter glomeratus</name>
    <dbReference type="NCBI Taxonomy" id="102"/>
    <lineage>
        <taxon>Bacteria</taxon>
        <taxon>Pseudomonadati</taxon>
        <taxon>Bacteroidota</taxon>
        <taxon>Flavobacteriia</taxon>
        <taxon>Flavobacteriales</taxon>
        <taxon>Flavobacteriaceae</taxon>
    </lineage>
</organism>
<sequence>MELTTEQLQKVEDYLNLKDITYIDLRMEVFDHIISDIEVKLVDENVDFETIFYLVTDIWDKHLKQSSSFYFGVAYTAPKIVIDKAKKYFKKWFFLILPTYFIPYFIIVKTNTFFTEIIKNSIHLFFQIVTVLSFMFFLLLLFKKYKNEKKTTYSFILKTQSLNALVGFLFLINLNFLDNDGFIDASKSGILMAFIFSTYSYFHFYKKHLEAIKKHKIS</sequence>
<proteinExistence type="predicted"/>
<keyword evidence="3" id="KW-1185">Reference proteome</keyword>